<dbReference type="Proteomes" id="UP000321258">
    <property type="component" value="Unassembled WGS sequence"/>
</dbReference>
<gene>
    <name evidence="1" type="ORF">MHA02_14010</name>
</gene>
<evidence type="ECO:0008006" key="3">
    <source>
        <dbReference type="Google" id="ProtNLM"/>
    </source>
</evidence>
<dbReference type="EMBL" id="BJZT01000013">
    <property type="protein sequence ID" value="GEO99013.1"/>
    <property type="molecule type" value="Genomic_DNA"/>
</dbReference>
<evidence type="ECO:0000313" key="1">
    <source>
        <dbReference type="EMBL" id="GEO99013.1"/>
    </source>
</evidence>
<dbReference type="InterPro" id="IPR029044">
    <property type="entry name" value="Nucleotide-diphossugar_trans"/>
</dbReference>
<organism evidence="1 2">
    <name type="scientific">Methylobacterium haplocladii</name>
    <dbReference type="NCBI Taxonomy" id="1176176"/>
    <lineage>
        <taxon>Bacteria</taxon>
        <taxon>Pseudomonadati</taxon>
        <taxon>Pseudomonadota</taxon>
        <taxon>Alphaproteobacteria</taxon>
        <taxon>Hyphomicrobiales</taxon>
        <taxon>Methylobacteriaceae</taxon>
        <taxon>Methylobacterium</taxon>
    </lineage>
</organism>
<sequence>MFFCDADTVLAKIILPRPGEYYTIPYVYWQKTEKETINQSLKEIESIGAAAFSEGNSWFVLHRNVFDALDFNEQIFGYGWEDLEFSVRVQAKGFVPGRCGTHIIHLYHTQEDRQVDWPQFYRNQAVFEAIQIQVQNGYVPDWRNSETLKTSHSAWVADLYFDYTGNIVVNPLSKTANRFDIVDGKFVIHWNDWPAEVFERDIEGLAYIGPLVISPTTI</sequence>
<reference evidence="1 2" key="1">
    <citation type="submission" date="2019-07" db="EMBL/GenBank/DDBJ databases">
        <title>Whole genome shotgun sequence of Methylobacterium haplocladii NBRC 107714.</title>
        <authorList>
            <person name="Hosoyama A."/>
            <person name="Uohara A."/>
            <person name="Ohji S."/>
            <person name="Ichikawa N."/>
        </authorList>
    </citation>
    <scope>NUCLEOTIDE SEQUENCE [LARGE SCALE GENOMIC DNA]</scope>
    <source>
        <strain evidence="1 2">NBRC 107714</strain>
    </source>
</reference>
<dbReference type="SUPFAM" id="SSF53448">
    <property type="entry name" value="Nucleotide-diphospho-sugar transferases"/>
    <property type="match status" value="1"/>
</dbReference>
<keyword evidence="2" id="KW-1185">Reference proteome</keyword>
<protein>
    <recommendedName>
        <fullName evidence="3">Galactosyltransferase C-terminal domain-containing protein</fullName>
    </recommendedName>
</protein>
<dbReference type="AlphaFoldDB" id="A0A512IMS0"/>
<dbReference type="Gene3D" id="3.90.550.10">
    <property type="entry name" value="Spore Coat Polysaccharide Biosynthesis Protein SpsA, Chain A"/>
    <property type="match status" value="1"/>
</dbReference>
<evidence type="ECO:0000313" key="2">
    <source>
        <dbReference type="Proteomes" id="UP000321258"/>
    </source>
</evidence>
<name>A0A512IMS0_9HYPH</name>
<comment type="caution">
    <text evidence="1">The sequence shown here is derived from an EMBL/GenBank/DDBJ whole genome shotgun (WGS) entry which is preliminary data.</text>
</comment>
<accession>A0A512IMS0</accession>
<proteinExistence type="predicted"/>